<feature type="compositionally biased region" description="Low complexity" evidence="8">
    <location>
        <begin position="399"/>
        <end position="411"/>
    </location>
</feature>
<evidence type="ECO:0000256" key="5">
    <source>
        <dbReference type="ARBA" id="ARBA00023242"/>
    </source>
</evidence>
<dbReference type="Proteomes" id="UP000639338">
    <property type="component" value="Unassembled WGS sequence"/>
</dbReference>
<evidence type="ECO:0000259" key="9">
    <source>
        <dbReference type="PROSITE" id="PS50071"/>
    </source>
</evidence>
<name>A0A834XTN5_APHGI</name>
<evidence type="ECO:0000313" key="10">
    <source>
        <dbReference type="EMBL" id="KAF7991795.1"/>
    </source>
</evidence>
<dbReference type="InterPro" id="IPR009057">
    <property type="entry name" value="Homeodomain-like_sf"/>
</dbReference>
<feature type="compositionally biased region" description="Acidic residues" evidence="8">
    <location>
        <begin position="188"/>
        <end position="203"/>
    </location>
</feature>
<evidence type="ECO:0000256" key="7">
    <source>
        <dbReference type="RuleBase" id="RU000682"/>
    </source>
</evidence>
<evidence type="ECO:0000313" key="11">
    <source>
        <dbReference type="Proteomes" id="UP000639338"/>
    </source>
</evidence>
<gene>
    <name evidence="10" type="ORF">HCN44_010596</name>
</gene>
<feature type="compositionally biased region" description="Acidic residues" evidence="8">
    <location>
        <begin position="127"/>
        <end position="142"/>
    </location>
</feature>
<keyword evidence="11" id="KW-1185">Reference proteome</keyword>
<dbReference type="PANTHER" id="PTHR24336:SF8">
    <property type="entry name" value="LADYBIRD EARLY-RELATED"/>
    <property type="match status" value="1"/>
</dbReference>
<dbReference type="SUPFAM" id="SSF46689">
    <property type="entry name" value="Homeodomain-like"/>
    <property type="match status" value="1"/>
</dbReference>
<feature type="compositionally biased region" description="Basic and acidic residues" evidence="8">
    <location>
        <begin position="234"/>
        <end position="244"/>
    </location>
</feature>
<feature type="compositionally biased region" description="Basic residues" evidence="8">
    <location>
        <begin position="375"/>
        <end position="386"/>
    </location>
</feature>
<feature type="domain" description="Homeobox" evidence="9">
    <location>
        <begin position="456"/>
        <end position="516"/>
    </location>
</feature>
<dbReference type="InterPro" id="IPR000047">
    <property type="entry name" value="HTH_motif"/>
</dbReference>
<evidence type="ECO:0000256" key="2">
    <source>
        <dbReference type="ARBA" id="ARBA00022473"/>
    </source>
</evidence>
<feature type="region of interest" description="Disordered" evidence="8">
    <location>
        <begin position="186"/>
        <end position="244"/>
    </location>
</feature>
<comment type="caution">
    <text evidence="10">The sequence shown here is derived from an EMBL/GenBank/DDBJ whole genome shotgun (WGS) entry which is preliminary data.</text>
</comment>
<dbReference type="EMBL" id="JACMRX010000004">
    <property type="protein sequence ID" value="KAF7991795.1"/>
    <property type="molecule type" value="Genomic_DNA"/>
</dbReference>
<dbReference type="PROSITE" id="PS50071">
    <property type="entry name" value="HOMEOBOX_2"/>
    <property type="match status" value="1"/>
</dbReference>
<dbReference type="GO" id="GO:1990837">
    <property type="term" value="F:sequence-specific double-stranded DNA binding"/>
    <property type="evidence" value="ECO:0007669"/>
    <property type="project" value="TreeGrafter"/>
</dbReference>
<dbReference type="SMART" id="SM00389">
    <property type="entry name" value="HOX"/>
    <property type="match status" value="1"/>
</dbReference>
<dbReference type="AlphaFoldDB" id="A0A834XTN5"/>
<proteinExistence type="predicted"/>
<protein>
    <recommendedName>
        <fullName evidence="9">Homeobox domain-containing protein</fullName>
    </recommendedName>
</protein>
<feature type="compositionally biased region" description="Low complexity" evidence="8">
    <location>
        <begin position="32"/>
        <end position="51"/>
    </location>
</feature>
<dbReference type="Gene3D" id="1.10.10.60">
    <property type="entry name" value="Homeodomain-like"/>
    <property type="match status" value="1"/>
</dbReference>
<evidence type="ECO:0000256" key="4">
    <source>
        <dbReference type="ARBA" id="ARBA00023155"/>
    </source>
</evidence>
<keyword evidence="5 6" id="KW-0539">Nucleus</keyword>
<dbReference type="InterPro" id="IPR001356">
    <property type="entry name" value="HD"/>
</dbReference>
<organism evidence="10 11">
    <name type="scientific">Aphidius gifuensis</name>
    <name type="common">Parasitoid wasp</name>
    <dbReference type="NCBI Taxonomy" id="684658"/>
    <lineage>
        <taxon>Eukaryota</taxon>
        <taxon>Metazoa</taxon>
        <taxon>Ecdysozoa</taxon>
        <taxon>Arthropoda</taxon>
        <taxon>Hexapoda</taxon>
        <taxon>Insecta</taxon>
        <taxon>Pterygota</taxon>
        <taxon>Neoptera</taxon>
        <taxon>Endopterygota</taxon>
        <taxon>Hymenoptera</taxon>
        <taxon>Apocrita</taxon>
        <taxon>Ichneumonoidea</taxon>
        <taxon>Braconidae</taxon>
        <taxon>Aphidiinae</taxon>
        <taxon>Aphidius</taxon>
    </lineage>
</organism>
<feature type="region of interest" description="Disordered" evidence="8">
    <location>
        <begin position="291"/>
        <end position="422"/>
    </location>
</feature>
<feature type="region of interest" description="Disordered" evidence="8">
    <location>
        <begin position="32"/>
        <end position="145"/>
    </location>
</feature>
<dbReference type="OrthoDB" id="6159439at2759"/>
<keyword evidence="4 6" id="KW-0371">Homeobox</keyword>
<evidence type="ECO:0000256" key="1">
    <source>
        <dbReference type="ARBA" id="ARBA00004123"/>
    </source>
</evidence>
<keyword evidence="3 6" id="KW-0238">DNA-binding</keyword>
<sequence length="562" mass="64018">MTLVSISNIYNQLPEFGIGMCTTEMTEGYTMSPSTASSSGTIIGCIGSPSIRMTPSRNSPGRARETRDDNDDDDDDDGEISVGCPSPLPLVVSTSPQQINHSNNNNSSTNNNNNNNINNNSINNGENNDDDEDEEDDVDDDERICLSRDECSERLSQKSYNDDDERYSRDDEYVNRRIRRRSEMTNLCDDDDDNNDDDDDNSTDDNNSRKKKCGDDYFKPLKKLKMAPIQQSDNNKDDRERDINVERGVKSFDISELLSHRPKANNKIVRPWDTVETTHNQRHNSINNNQLQHQHHHHHQQQHHIHHTSPHSTPRDLSLMGMSLASMSGSMSEPPLSSSSSSGRSSVSDSGSPDPLGHHHHLHLHHQQQQQQHHTSLHHGLHHGIHHPAMQQQFKRKSSSSQQHNHQNSQNGKRSTGQGSPLDALLHMTSKTFDAGEHSQEQANHLNLFNNRQQPKKKRKSRTAFTNQQIFELEKRFLYQKYLSPADRDEIAAQLGLSNAQVITWFQNRRAKLKRDMEELKKDVQTVNPLLVAQHHKTFLENVQDLGILKKRPLPNSMDDKS</sequence>
<dbReference type="PANTHER" id="PTHR24336">
    <property type="entry name" value="TRANSCRIPTION FACTOR LBX"/>
    <property type="match status" value="1"/>
</dbReference>
<dbReference type="InterPro" id="IPR051892">
    <property type="entry name" value="LBX_TF"/>
</dbReference>
<dbReference type="GO" id="GO:0005634">
    <property type="term" value="C:nucleus"/>
    <property type="evidence" value="ECO:0007669"/>
    <property type="project" value="UniProtKB-SubCell"/>
</dbReference>
<accession>A0A834XTN5</accession>
<dbReference type="PROSITE" id="PS00027">
    <property type="entry name" value="HOMEOBOX_1"/>
    <property type="match status" value="1"/>
</dbReference>
<feature type="DNA-binding region" description="Homeobox" evidence="6">
    <location>
        <begin position="458"/>
        <end position="517"/>
    </location>
</feature>
<comment type="subcellular location">
    <subcellularLocation>
        <location evidence="1 6 7">Nucleus</location>
    </subcellularLocation>
</comment>
<feature type="compositionally biased region" description="Low complexity" evidence="8">
    <location>
        <begin position="317"/>
        <end position="355"/>
    </location>
</feature>
<feature type="compositionally biased region" description="Acidic residues" evidence="8">
    <location>
        <begin position="68"/>
        <end position="79"/>
    </location>
</feature>
<dbReference type="GO" id="GO:0000981">
    <property type="term" value="F:DNA-binding transcription factor activity, RNA polymerase II-specific"/>
    <property type="evidence" value="ECO:0007669"/>
    <property type="project" value="InterPro"/>
</dbReference>
<keyword evidence="2" id="KW-0217">Developmental protein</keyword>
<feature type="compositionally biased region" description="Low complexity" evidence="8">
    <location>
        <begin position="89"/>
        <end position="126"/>
    </location>
</feature>
<evidence type="ECO:0000256" key="8">
    <source>
        <dbReference type="SAM" id="MobiDB-lite"/>
    </source>
</evidence>
<dbReference type="Pfam" id="PF00046">
    <property type="entry name" value="Homeodomain"/>
    <property type="match status" value="1"/>
</dbReference>
<evidence type="ECO:0000256" key="6">
    <source>
        <dbReference type="PROSITE-ProRule" id="PRU00108"/>
    </source>
</evidence>
<feature type="compositionally biased region" description="Basic residues" evidence="8">
    <location>
        <begin position="293"/>
        <end position="309"/>
    </location>
</feature>
<dbReference type="FunFam" id="1.10.10.60:FF:000098">
    <property type="entry name" value="Transcription factor LBX1"/>
    <property type="match status" value="1"/>
</dbReference>
<dbReference type="InterPro" id="IPR017970">
    <property type="entry name" value="Homeobox_CS"/>
</dbReference>
<dbReference type="CDD" id="cd00086">
    <property type="entry name" value="homeodomain"/>
    <property type="match status" value="1"/>
</dbReference>
<evidence type="ECO:0000256" key="3">
    <source>
        <dbReference type="ARBA" id="ARBA00023125"/>
    </source>
</evidence>
<dbReference type="PRINTS" id="PR00031">
    <property type="entry name" value="HTHREPRESSR"/>
</dbReference>
<reference evidence="10 11" key="1">
    <citation type="submission" date="2020-08" db="EMBL/GenBank/DDBJ databases">
        <title>Aphidius gifuensis genome sequencing and assembly.</title>
        <authorList>
            <person name="Du Z."/>
        </authorList>
    </citation>
    <scope>NUCLEOTIDE SEQUENCE [LARGE SCALE GENOMIC DNA]</scope>
    <source>
        <strain evidence="10">YNYX2018</strain>
        <tissue evidence="10">Adults</tissue>
    </source>
</reference>